<dbReference type="AlphaFoldDB" id="A0A7W7QZJ3"/>
<evidence type="ECO:0000256" key="7">
    <source>
        <dbReference type="PROSITE-ProRule" id="PRU10141"/>
    </source>
</evidence>
<dbReference type="Pfam" id="PF00069">
    <property type="entry name" value="Pkinase"/>
    <property type="match status" value="1"/>
</dbReference>
<evidence type="ECO:0000313" key="11">
    <source>
        <dbReference type="Proteomes" id="UP000540506"/>
    </source>
</evidence>
<name>A0A7W7QZJ3_KITKI</name>
<dbReference type="Proteomes" id="UP000540506">
    <property type="component" value="Unassembled WGS sequence"/>
</dbReference>
<sequence>MARMMPRRTGVRMEKGEVVRGRYQIVELLGRGGMACVWKATDTQTGELVAVKEIRADQYNQGRLGPAERARQETELLKRFEREGQFLADLDHPGIVKLLDRGLHRGAPCLVMEFVDGEPLDRFLGRFRPLPFGAAIAIGVEIAEALVHAHAGWVIHRDLKPDNIVLTADGSVKLIDFGVALPDRPDATRYTAYGATPGTVGYMAPEQLQGQQKVTKAVDHYSYGCVLFELLTGRQPFIDRPDRNCSTQHQQDMPPRVSDFRAGNPAEVDDLVWHLLSKDPHRRLDSLAWAVGILRPHLPAEGSPEPNPELVPDPTTRYRLPGVVAAPSVTGRAMRIPVARPAAGRGARLGGDRDQFDQLHAHAVAEMAGPDIGPALERLEHELAHARKSWGLGHLPVAQAQLLCADAARLRGDWEAAGALYRAVAKALEYRTAPAFRAAALEAWVGVAECRIPAGDLQGGFDGWADVVHEIAGLVEAPARVVARCHEVAVELEERGRAEGVRSFLELLSRE</sequence>
<dbReference type="Gene3D" id="1.10.510.10">
    <property type="entry name" value="Transferase(Phosphotransferase) domain 1"/>
    <property type="match status" value="1"/>
</dbReference>
<dbReference type="RefSeq" id="WP_184934579.1">
    <property type="nucleotide sequence ID" value="NZ_JACHJV010000001.1"/>
</dbReference>
<feature type="domain" description="Protein kinase" evidence="9">
    <location>
        <begin position="23"/>
        <end position="298"/>
    </location>
</feature>
<dbReference type="SUPFAM" id="SSF56112">
    <property type="entry name" value="Protein kinase-like (PK-like)"/>
    <property type="match status" value="1"/>
</dbReference>
<dbReference type="EMBL" id="JACHJV010000001">
    <property type="protein sequence ID" value="MBB4922399.1"/>
    <property type="molecule type" value="Genomic_DNA"/>
</dbReference>
<evidence type="ECO:0000256" key="3">
    <source>
        <dbReference type="ARBA" id="ARBA00022679"/>
    </source>
</evidence>
<dbReference type="PANTHER" id="PTHR43289">
    <property type="entry name" value="MITOGEN-ACTIVATED PROTEIN KINASE KINASE KINASE 20-RELATED"/>
    <property type="match status" value="1"/>
</dbReference>
<evidence type="ECO:0000259" key="9">
    <source>
        <dbReference type="PROSITE" id="PS50011"/>
    </source>
</evidence>
<evidence type="ECO:0000256" key="5">
    <source>
        <dbReference type="ARBA" id="ARBA00022777"/>
    </source>
</evidence>
<dbReference type="InterPro" id="IPR000719">
    <property type="entry name" value="Prot_kinase_dom"/>
</dbReference>
<protein>
    <recommendedName>
        <fullName evidence="1">non-specific serine/threonine protein kinase</fullName>
        <ecNumber evidence="1">2.7.11.1</ecNumber>
    </recommendedName>
</protein>
<evidence type="ECO:0000256" key="2">
    <source>
        <dbReference type="ARBA" id="ARBA00022527"/>
    </source>
</evidence>
<dbReference type="EC" id="2.7.11.1" evidence="1"/>
<feature type="binding site" evidence="7">
    <location>
        <position position="52"/>
    </location>
    <ligand>
        <name>ATP</name>
        <dbReference type="ChEBI" id="CHEBI:30616"/>
    </ligand>
</feature>
<dbReference type="PROSITE" id="PS00107">
    <property type="entry name" value="PROTEIN_KINASE_ATP"/>
    <property type="match status" value="1"/>
</dbReference>
<evidence type="ECO:0000256" key="8">
    <source>
        <dbReference type="SAM" id="MobiDB-lite"/>
    </source>
</evidence>
<dbReference type="InterPro" id="IPR008271">
    <property type="entry name" value="Ser/Thr_kinase_AS"/>
</dbReference>
<dbReference type="PROSITE" id="PS50011">
    <property type="entry name" value="PROTEIN_KINASE_DOM"/>
    <property type="match status" value="1"/>
</dbReference>
<dbReference type="PANTHER" id="PTHR43289:SF6">
    <property type="entry name" value="SERINE_THREONINE-PROTEIN KINASE NEKL-3"/>
    <property type="match status" value="1"/>
</dbReference>
<dbReference type="CDD" id="cd14014">
    <property type="entry name" value="STKc_PknB_like"/>
    <property type="match status" value="1"/>
</dbReference>
<keyword evidence="5" id="KW-0418">Kinase</keyword>
<gene>
    <name evidence="10" type="ORF">FHR34_001392</name>
</gene>
<dbReference type="PROSITE" id="PS00108">
    <property type="entry name" value="PROTEIN_KINASE_ST"/>
    <property type="match status" value="1"/>
</dbReference>
<keyword evidence="2" id="KW-0723">Serine/threonine-protein kinase</keyword>
<evidence type="ECO:0000256" key="1">
    <source>
        <dbReference type="ARBA" id="ARBA00012513"/>
    </source>
</evidence>
<keyword evidence="4 7" id="KW-0547">Nucleotide-binding</keyword>
<evidence type="ECO:0000256" key="4">
    <source>
        <dbReference type="ARBA" id="ARBA00022741"/>
    </source>
</evidence>
<accession>A0A7W7QZJ3</accession>
<keyword evidence="3 10" id="KW-0808">Transferase</keyword>
<dbReference type="InterPro" id="IPR011009">
    <property type="entry name" value="Kinase-like_dom_sf"/>
</dbReference>
<comment type="caution">
    <text evidence="10">The sequence shown here is derived from an EMBL/GenBank/DDBJ whole genome shotgun (WGS) entry which is preliminary data.</text>
</comment>
<keyword evidence="6 7" id="KW-0067">ATP-binding</keyword>
<feature type="region of interest" description="Disordered" evidence="8">
    <location>
        <begin position="297"/>
        <end position="316"/>
    </location>
</feature>
<dbReference type="InterPro" id="IPR017441">
    <property type="entry name" value="Protein_kinase_ATP_BS"/>
</dbReference>
<dbReference type="GO" id="GO:0005524">
    <property type="term" value="F:ATP binding"/>
    <property type="evidence" value="ECO:0007669"/>
    <property type="project" value="UniProtKB-UniRule"/>
</dbReference>
<dbReference type="SMART" id="SM00220">
    <property type="entry name" value="S_TKc"/>
    <property type="match status" value="1"/>
</dbReference>
<organism evidence="10 11">
    <name type="scientific">Kitasatospora kifunensis</name>
    <name type="common">Streptomyces kifunensis</name>
    <dbReference type="NCBI Taxonomy" id="58351"/>
    <lineage>
        <taxon>Bacteria</taxon>
        <taxon>Bacillati</taxon>
        <taxon>Actinomycetota</taxon>
        <taxon>Actinomycetes</taxon>
        <taxon>Kitasatosporales</taxon>
        <taxon>Streptomycetaceae</taxon>
        <taxon>Kitasatospora</taxon>
    </lineage>
</organism>
<keyword evidence="11" id="KW-1185">Reference proteome</keyword>
<reference evidence="10 11" key="1">
    <citation type="submission" date="2020-08" db="EMBL/GenBank/DDBJ databases">
        <title>Sequencing the genomes of 1000 actinobacteria strains.</title>
        <authorList>
            <person name="Klenk H.-P."/>
        </authorList>
    </citation>
    <scope>NUCLEOTIDE SEQUENCE [LARGE SCALE GENOMIC DNA]</scope>
    <source>
        <strain evidence="10 11">DSM 41654</strain>
    </source>
</reference>
<proteinExistence type="predicted"/>
<evidence type="ECO:0000256" key="6">
    <source>
        <dbReference type="ARBA" id="ARBA00022840"/>
    </source>
</evidence>
<evidence type="ECO:0000313" key="10">
    <source>
        <dbReference type="EMBL" id="MBB4922399.1"/>
    </source>
</evidence>
<dbReference type="Gene3D" id="3.30.200.20">
    <property type="entry name" value="Phosphorylase Kinase, domain 1"/>
    <property type="match status" value="1"/>
</dbReference>
<dbReference type="GO" id="GO:0004674">
    <property type="term" value="F:protein serine/threonine kinase activity"/>
    <property type="evidence" value="ECO:0007669"/>
    <property type="project" value="UniProtKB-KW"/>
</dbReference>